<dbReference type="AlphaFoldDB" id="R7ZGZ5"/>
<dbReference type="Proteomes" id="UP000013911">
    <property type="component" value="Unassembled WGS sequence"/>
</dbReference>
<keyword evidence="3" id="KW-1003">Cell membrane</keyword>
<evidence type="ECO:0000256" key="6">
    <source>
        <dbReference type="ARBA" id="ARBA00023136"/>
    </source>
</evidence>
<comment type="caution">
    <text evidence="10">The sequence shown here is derived from an EMBL/GenBank/DDBJ whole genome shotgun (WGS) entry which is preliminary data.</text>
</comment>
<evidence type="ECO:0000256" key="5">
    <source>
        <dbReference type="ARBA" id="ARBA00022779"/>
    </source>
</evidence>
<dbReference type="InterPro" id="IPR051469">
    <property type="entry name" value="FliN/MopA/SpaO"/>
</dbReference>
<evidence type="ECO:0000313" key="10">
    <source>
        <dbReference type="EMBL" id="EON73304.1"/>
    </source>
</evidence>
<feature type="domain" description="Flagellar motor switch protein FliN-like C-terminal" evidence="8">
    <location>
        <begin position="331"/>
        <end position="401"/>
    </location>
</feature>
<dbReference type="InterPro" id="IPR001543">
    <property type="entry name" value="FliN-like_C"/>
</dbReference>
<dbReference type="eggNOG" id="COG1776">
    <property type="taxonomic scope" value="Bacteria"/>
</dbReference>
<dbReference type="RefSeq" id="WP_010858453.1">
    <property type="nucleotide sequence ID" value="NZ_KB933398.1"/>
</dbReference>
<dbReference type="Gene3D" id="3.40.1550.10">
    <property type="entry name" value="CheC-like"/>
    <property type="match status" value="1"/>
</dbReference>
<dbReference type="SUPFAM" id="SSF101801">
    <property type="entry name" value="Surface presentation of antigens (SPOA)"/>
    <property type="match status" value="1"/>
</dbReference>
<name>R7ZGZ5_LYSSH</name>
<feature type="region of interest" description="Disordered" evidence="7">
    <location>
        <begin position="1"/>
        <end position="33"/>
    </location>
</feature>
<dbReference type="PANTHER" id="PTHR43484:SF1">
    <property type="entry name" value="FLAGELLAR MOTOR SWITCH PROTEIN FLIN"/>
    <property type="match status" value="1"/>
</dbReference>
<evidence type="ECO:0000256" key="7">
    <source>
        <dbReference type="SAM" id="MobiDB-lite"/>
    </source>
</evidence>
<dbReference type="SUPFAM" id="SSF103039">
    <property type="entry name" value="CheC-like"/>
    <property type="match status" value="1"/>
</dbReference>
<sequence>MSDEMLSQEEIEALLRGETLEDKNSDTEASEHDEMNEIRVEDYLDSFAQDALGEVGNISFGSSATALSALLGQKVDITTPSISMINRNKLEEEFPHPYVAVQVEYTIGLTGMNLLVIKQSDAAIIADLMLGGDGLNPKPDLGEIQLSAVQEAMNQMMGSAATSMSTVFNKKVDISPPTIDLMNISQNEGRDNIPEDDLLVKVSFRLRIGNLIDSNLMQLLPLRFSQNIVKSLLGETEAIEEPVAATIAPEAPPVAPPPVQQAPLQQQPVYQQPEAPVQQPMYQQPVQQPMQQEQPIQMSARPAQPVNVQQAQFASFDPNVISQSEARNLNMLLDIPLQVTVELGRTKRSVKEILELASGSIIELDKLAGEPVDILVNSRLIAKGEVVVIDENFGVRITDVLSQAERLNNLR</sequence>
<dbReference type="InterPro" id="IPR012826">
    <property type="entry name" value="FliN"/>
</dbReference>
<evidence type="ECO:0000259" key="8">
    <source>
        <dbReference type="Pfam" id="PF01052"/>
    </source>
</evidence>
<dbReference type="OrthoDB" id="9773459at2"/>
<dbReference type="GO" id="GO:0071973">
    <property type="term" value="P:bacterial-type flagellum-dependent cell motility"/>
    <property type="evidence" value="ECO:0007669"/>
    <property type="project" value="InterPro"/>
</dbReference>
<dbReference type="GO" id="GO:0003774">
    <property type="term" value="F:cytoskeletal motor activity"/>
    <property type="evidence" value="ECO:0007669"/>
    <property type="project" value="InterPro"/>
</dbReference>
<dbReference type="GO" id="GO:0006935">
    <property type="term" value="P:chemotaxis"/>
    <property type="evidence" value="ECO:0007669"/>
    <property type="project" value="UniProtKB-KW"/>
</dbReference>
<dbReference type="GO" id="GO:0016787">
    <property type="term" value="F:hydrolase activity"/>
    <property type="evidence" value="ECO:0007669"/>
    <property type="project" value="InterPro"/>
</dbReference>
<dbReference type="Pfam" id="PF04509">
    <property type="entry name" value="CheC"/>
    <property type="match status" value="2"/>
</dbReference>
<gene>
    <name evidence="10" type="ORF">H131_07493</name>
</gene>
<feature type="compositionally biased region" description="Acidic residues" evidence="7">
    <location>
        <begin position="1"/>
        <end position="12"/>
    </location>
</feature>
<evidence type="ECO:0000256" key="2">
    <source>
        <dbReference type="ARBA" id="ARBA00009226"/>
    </source>
</evidence>
<accession>R7ZGZ5</accession>
<dbReference type="PRINTS" id="PR00956">
    <property type="entry name" value="FLGMOTORFLIN"/>
</dbReference>
<evidence type="ECO:0000259" key="9">
    <source>
        <dbReference type="Pfam" id="PF04509"/>
    </source>
</evidence>
<dbReference type="HOGENOM" id="CLU_033893_0_0_9"/>
<dbReference type="Gene3D" id="2.30.330.10">
    <property type="entry name" value="SpoA-like"/>
    <property type="match status" value="1"/>
</dbReference>
<dbReference type="InterPro" id="IPR001172">
    <property type="entry name" value="FliN_T3SS_HrcQb"/>
</dbReference>
<keyword evidence="10" id="KW-0969">Cilium</keyword>
<evidence type="ECO:0000256" key="4">
    <source>
        <dbReference type="ARBA" id="ARBA00022500"/>
    </source>
</evidence>
<keyword evidence="5" id="KW-0283">Flagellar rotation</keyword>
<proteinExistence type="inferred from homology"/>
<dbReference type="eggNOG" id="COG1886">
    <property type="taxonomic scope" value="Bacteria"/>
</dbReference>
<feature type="compositionally biased region" description="Basic and acidic residues" evidence="7">
    <location>
        <begin position="13"/>
        <end position="33"/>
    </location>
</feature>
<dbReference type="InterPro" id="IPR036429">
    <property type="entry name" value="SpoA-like_sf"/>
</dbReference>
<keyword evidence="4" id="KW-0145">Chemotaxis</keyword>
<feature type="domain" description="CheC-like protein" evidence="9">
    <location>
        <begin position="47"/>
        <end position="83"/>
    </location>
</feature>
<comment type="subcellular location">
    <subcellularLocation>
        <location evidence="1">Cell membrane</location>
        <topology evidence="1">Peripheral membrane protein</topology>
        <orientation evidence="1">Cytoplasmic side</orientation>
    </subcellularLocation>
</comment>
<keyword evidence="10" id="KW-0966">Cell projection</keyword>
<dbReference type="NCBIfam" id="NF005995">
    <property type="entry name" value="PRK08119.1"/>
    <property type="match status" value="1"/>
</dbReference>
<reference evidence="10 11" key="1">
    <citation type="submission" date="2013-04" db="EMBL/GenBank/DDBJ databases">
        <title>Draft genome of the heavy metal tolerant bacterium Lysinibacillus sphaericus strain OT4b.31.</title>
        <authorList>
            <person name="Pena-Montenegro T.D."/>
            <person name="Dussan J."/>
        </authorList>
    </citation>
    <scope>NUCLEOTIDE SEQUENCE [LARGE SCALE GENOMIC DNA]</scope>
    <source>
        <strain evidence="10 11">OT4b.31</strain>
    </source>
</reference>
<dbReference type="CDD" id="cd17907">
    <property type="entry name" value="FliY_FliN-Y"/>
    <property type="match status" value="1"/>
</dbReference>
<comment type="similarity">
    <text evidence="2">Belongs to the FliN/MopA/SpaO family.</text>
</comment>
<dbReference type="PATRIC" id="fig|1285586.5.peg.1520"/>
<protein>
    <submittedName>
        <fullName evidence="10">Flagellar motor switch protein</fullName>
    </submittedName>
</protein>
<dbReference type="InterPro" id="IPR007597">
    <property type="entry name" value="CheC"/>
</dbReference>
<keyword evidence="10" id="KW-0282">Flagellum</keyword>
<evidence type="ECO:0000256" key="1">
    <source>
        <dbReference type="ARBA" id="ARBA00004413"/>
    </source>
</evidence>
<evidence type="ECO:0000313" key="11">
    <source>
        <dbReference type="Proteomes" id="UP000013911"/>
    </source>
</evidence>
<keyword evidence="6" id="KW-0472">Membrane</keyword>
<dbReference type="PANTHER" id="PTHR43484">
    <property type="match status" value="1"/>
</dbReference>
<dbReference type="EMBL" id="AQPX01000013">
    <property type="protein sequence ID" value="EON73304.1"/>
    <property type="molecule type" value="Genomic_DNA"/>
</dbReference>
<organism evidence="10 11">
    <name type="scientific">Lysinibacillus sphaericus OT4b.31</name>
    <dbReference type="NCBI Taxonomy" id="1285586"/>
    <lineage>
        <taxon>Bacteria</taxon>
        <taxon>Bacillati</taxon>
        <taxon>Bacillota</taxon>
        <taxon>Bacilli</taxon>
        <taxon>Bacillales</taxon>
        <taxon>Bacillaceae</taxon>
        <taxon>Lysinibacillus</taxon>
    </lineage>
</organism>
<dbReference type="GO" id="GO:0005886">
    <property type="term" value="C:plasma membrane"/>
    <property type="evidence" value="ECO:0007669"/>
    <property type="project" value="UniProtKB-SubCell"/>
</dbReference>
<dbReference type="NCBIfam" id="TIGR02480">
    <property type="entry name" value="fliN"/>
    <property type="match status" value="1"/>
</dbReference>
<evidence type="ECO:0000256" key="3">
    <source>
        <dbReference type="ARBA" id="ARBA00022475"/>
    </source>
</evidence>
<dbReference type="Pfam" id="PF01052">
    <property type="entry name" value="FliMN_C"/>
    <property type="match status" value="1"/>
</dbReference>
<dbReference type="GO" id="GO:0009425">
    <property type="term" value="C:bacterial-type flagellum basal body"/>
    <property type="evidence" value="ECO:0007669"/>
    <property type="project" value="InterPro"/>
</dbReference>
<dbReference type="InterPro" id="IPR028976">
    <property type="entry name" value="CheC-like_sf"/>
</dbReference>
<feature type="domain" description="CheC-like protein" evidence="9">
    <location>
        <begin position="144"/>
        <end position="179"/>
    </location>
</feature>